<evidence type="ECO:0000256" key="2">
    <source>
        <dbReference type="ARBA" id="ARBA00022801"/>
    </source>
</evidence>
<gene>
    <name evidence="12" type="ORF">GWR21_03215</name>
</gene>
<evidence type="ECO:0000259" key="10">
    <source>
        <dbReference type="PROSITE" id="PS51194"/>
    </source>
</evidence>
<feature type="short sequence motif" description="Q motif" evidence="6">
    <location>
        <begin position="1"/>
        <end position="29"/>
    </location>
</feature>
<evidence type="ECO:0000256" key="3">
    <source>
        <dbReference type="ARBA" id="ARBA00022806"/>
    </source>
</evidence>
<keyword evidence="13" id="KW-1185">Reference proteome</keyword>
<dbReference type="InterPro" id="IPR011545">
    <property type="entry name" value="DEAD/DEAH_box_helicase_dom"/>
</dbReference>
<dbReference type="PANTHER" id="PTHR47959">
    <property type="entry name" value="ATP-DEPENDENT RNA HELICASE RHLE-RELATED"/>
    <property type="match status" value="1"/>
</dbReference>
<reference evidence="12 13" key="1">
    <citation type="submission" date="2020-01" db="EMBL/GenBank/DDBJ databases">
        <title>Complete genome sequence of Chitinophaga sp. H33E-04 isolated from quinoa roots.</title>
        <authorList>
            <person name="Weon H.-Y."/>
            <person name="Lee S.A."/>
        </authorList>
    </citation>
    <scope>NUCLEOTIDE SEQUENCE [LARGE SCALE GENOMIC DNA]</scope>
    <source>
        <strain evidence="12 13">H33E-04</strain>
    </source>
</reference>
<feature type="region of interest" description="Disordered" evidence="8">
    <location>
        <begin position="378"/>
        <end position="440"/>
    </location>
</feature>
<dbReference type="Pfam" id="PF00271">
    <property type="entry name" value="Helicase_C"/>
    <property type="match status" value="1"/>
</dbReference>
<dbReference type="SMART" id="SM00490">
    <property type="entry name" value="HELICc"/>
    <property type="match status" value="1"/>
</dbReference>
<dbReference type="GO" id="GO:0003724">
    <property type="term" value="F:RNA helicase activity"/>
    <property type="evidence" value="ECO:0007669"/>
    <property type="project" value="InterPro"/>
</dbReference>
<dbReference type="SUPFAM" id="SSF52540">
    <property type="entry name" value="P-loop containing nucleoside triphosphate hydrolases"/>
    <property type="match status" value="1"/>
</dbReference>
<dbReference type="CDD" id="cd18787">
    <property type="entry name" value="SF2_C_DEAD"/>
    <property type="match status" value="1"/>
</dbReference>
<evidence type="ECO:0000256" key="1">
    <source>
        <dbReference type="ARBA" id="ARBA00022741"/>
    </source>
</evidence>
<dbReference type="KEGG" id="chih:GWR21_03215"/>
<dbReference type="InterPro" id="IPR000629">
    <property type="entry name" value="RNA-helicase_DEAD-box_CS"/>
</dbReference>
<dbReference type="EMBL" id="CP048113">
    <property type="protein sequence ID" value="QHS58642.1"/>
    <property type="molecule type" value="Genomic_DNA"/>
</dbReference>
<dbReference type="InterPro" id="IPR014001">
    <property type="entry name" value="Helicase_ATP-bd"/>
</dbReference>
<evidence type="ECO:0000256" key="5">
    <source>
        <dbReference type="ARBA" id="ARBA00038437"/>
    </source>
</evidence>
<dbReference type="PROSITE" id="PS51194">
    <property type="entry name" value="HELICASE_CTER"/>
    <property type="match status" value="1"/>
</dbReference>
<comment type="similarity">
    <text evidence="5 7">Belongs to the DEAD box helicase family.</text>
</comment>
<dbReference type="GO" id="GO:0005829">
    <property type="term" value="C:cytosol"/>
    <property type="evidence" value="ECO:0007669"/>
    <property type="project" value="TreeGrafter"/>
</dbReference>
<evidence type="ECO:0000256" key="4">
    <source>
        <dbReference type="ARBA" id="ARBA00022840"/>
    </source>
</evidence>
<dbReference type="InterPro" id="IPR050079">
    <property type="entry name" value="DEAD_box_RNA_helicase"/>
</dbReference>
<dbReference type="AlphaFoldDB" id="A0A6B9Z8R9"/>
<keyword evidence="4 7" id="KW-0067">ATP-binding</keyword>
<keyword evidence="2 7" id="KW-0378">Hydrolase</keyword>
<dbReference type="RefSeq" id="WP_162330345.1">
    <property type="nucleotide sequence ID" value="NZ_CP048113.1"/>
</dbReference>
<feature type="compositionally biased region" description="Polar residues" evidence="8">
    <location>
        <begin position="425"/>
        <end position="440"/>
    </location>
</feature>
<dbReference type="InterPro" id="IPR027417">
    <property type="entry name" value="P-loop_NTPase"/>
</dbReference>
<dbReference type="InterPro" id="IPR014014">
    <property type="entry name" value="RNA_helicase_DEAD_Q_motif"/>
</dbReference>
<dbReference type="Pfam" id="PF00270">
    <property type="entry name" value="DEAD"/>
    <property type="match status" value="1"/>
</dbReference>
<dbReference type="GO" id="GO:0005524">
    <property type="term" value="F:ATP binding"/>
    <property type="evidence" value="ECO:0007669"/>
    <property type="project" value="UniProtKB-KW"/>
</dbReference>
<dbReference type="PANTHER" id="PTHR47959:SF13">
    <property type="entry name" value="ATP-DEPENDENT RNA HELICASE RHLE"/>
    <property type="match status" value="1"/>
</dbReference>
<dbReference type="GO" id="GO:0003676">
    <property type="term" value="F:nucleic acid binding"/>
    <property type="evidence" value="ECO:0007669"/>
    <property type="project" value="InterPro"/>
</dbReference>
<dbReference type="InterPro" id="IPR044742">
    <property type="entry name" value="DEAD/DEAH_RhlB"/>
</dbReference>
<feature type="domain" description="Helicase ATP-binding" evidence="9">
    <location>
        <begin position="32"/>
        <end position="208"/>
    </location>
</feature>
<feature type="domain" description="Helicase C-terminal" evidence="10">
    <location>
        <begin position="234"/>
        <end position="380"/>
    </location>
</feature>
<dbReference type="Proteomes" id="UP000476411">
    <property type="component" value="Chromosome"/>
</dbReference>
<dbReference type="PROSITE" id="PS51192">
    <property type="entry name" value="HELICASE_ATP_BIND_1"/>
    <property type="match status" value="1"/>
</dbReference>
<name>A0A6B9Z8R9_9BACT</name>
<dbReference type="PROSITE" id="PS00039">
    <property type="entry name" value="DEAD_ATP_HELICASE"/>
    <property type="match status" value="1"/>
</dbReference>
<dbReference type="Gene3D" id="3.40.50.300">
    <property type="entry name" value="P-loop containing nucleotide triphosphate hydrolases"/>
    <property type="match status" value="2"/>
</dbReference>
<protein>
    <submittedName>
        <fullName evidence="12">DEAD/DEAH box helicase</fullName>
    </submittedName>
</protein>
<evidence type="ECO:0000256" key="8">
    <source>
        <dbReference type="SAM" id="MobiDB-lite"/>
    </source>
</evidence>
<keyword evidence="3 7" id="KW-0347">Helicase</keyword>
<feature type="compositionally biased region" description="Gly residues" evidence="8">
    <location>
        <begin position="405"/>
        <end position="414"/>
    </location>
</feature>
<dbReference type="GO" id="GO:0016787">
    <property type="term" value="F:hydrolase activity"/>
    <property type="evidence" value="ECO:0007669"/>
    <property type="project" value="UniProtKB-KW"/>
</dbReference>
<proteinExistence type="inferred from homology"/>
<keyword evidence="1 7" id="KW-0547">Nucleotide-binding</keyword>
<evidence type="ECO:0000259" key="11">
    <source>
        <dbReference type="PROSITE" id="PS51195"/>
    </source>
</evidence>
<evidence type="ECO:0000313" key="12">
    <source>
        <dbReference type="EMBL" id="QHS58642.1"/>
    </source>
</evidence>
<evidence type="ECO:0000259" key="9">
    <source>
        <dbReference type="PROSITE" id="PS51192"/>
    </source>
</evidence>
<sequence length="440" mass="48657">MYFDEFDLDDRVLDGIDAMGYTTATPVQEKVIPPIIEGKDILACAQTGTGKTAAFLLPILHRLITAPHETHKINSLIIVPTRELAVQIAQTLEGMSYFTSVSSIAVYGGSNGALFAAEKKALTSGVDIVICTPGRMIAHLNMGYVKLDSVKYLVLDEADRMLDMGFNDDIIRITSALPKKRQNLLFSATMPDKIRKLALKILHEPEEINIAISKPPEKIVQEAFIVFEEQKIALIKQLLSRKEFGSIIIFCSRKQNVKQLTHELKRARFSVEEIHSDLEQDKREQVLMDFKNKKLKMLVATDILSRGIDIEDIDLVINYDVPNDAEDYIHRIGRTARAATDGTAYTIVSEKEQRKFARIEEVLGKPVTKAEVPAALGPVPEYTAKPSRSGGGGKRPYGKKRPGGPRNGKPGGNHNGPRPNGGHPQQRSKNNSGGKTTPQQ</sequence>
<evidence type="ECO:0000256" key="7">
    <source>
        <dbReference type="RuleBase" id="RU000492"/>
    </source>
</evidence>
<feature type="domain" description="DEAD-box RNA helicase Q" evidence="11">
    <location>
        <begin position="1"/>
        <end position="29"/>
    </location>
</feature>
<organism evidence="12 13">
    <name type="scientific">Chitinophaga agri</name>
    <dbReference type="NCBI Taxonomy" id="2703787"/>
    <lineage>
        <taxon>Bacteria</taxon>
        <taxon>Pseudomonadati</taxon>
        <taxon>Bacteroidota</taxon>
        <taxon>Chitinophagia</taxon>
        <taxon>Chitinophagales</taxon>
        <taxon>Chitinophagaceae</taxon>
        <taxon>Chitinophaga</taxon>
    </lineage>
</organism>
<evidence type="ECO:0000313" key="13">
    <source>
        <dbReference type="Proteomes" id="UP000476411"/>
    </source>
</evidence>
<dbReference type="PROSITE" id="PS51195">
    <property type="entry name" value="Q_MOTIF"/>
    <property type="match status" value="1"/>
</dbReference>
<feature type="compositionally biased region" description="Low complexity" evidence="8">
    <location>
        <begin position="415"/>
        <end position="424"/>
    </location>
</feature>
<dbReference type="SMART" id="SM00487">
    <property type="entry name" value="DEXDc"/>
    <property type="match status" value="1"/>
</dbReference>
<dbReference type="InterPro" id="IPR001650">
    <property type="entry name" value="Helicase_C-like"/>
</dbReference>
<accession>A0A6B9Z8R9</accession>
<dbReference type="CDD" id="cd00268">
    <property type="entry name" value="DEADc"/>
    <property type="match status" value="1"/>
</dbReference>
<evidence type="ECO:0000256" key="6">
    <source>
        <dbReference type="PROSITE-ProRule" id="PRU00552"/>
    </source>
</evidence>